<dbReference type="OrthoDB" id="73890at2759"/>
<dbReference type="InterPro" id="IPR000682">
    <property type="entry name" value="PCMT"/>
</dbReference>
<evidence type="ECO:0000256" key="8">
    <source>
        <dbReference type="ARBA" id="ARBA00022691"/>
    </source>
</evidence>
<dbReference type="PANTHER" id="PTHR11579">
    <property type="entry name" value="PROTEIN-L-ISOASPARTATE O-METHYLTRANSFERASE"/>
    <property type="match status" value="1"/>
</dbReference>
<dbReference type="AlphaFoldDB" id="A0A074WIA3"/>
<gene>
    <name evidence="13" type="ORF">M436DRAFT_55555</name>
</gene>
<dbReference type="GO" id="GO:0006950">
    <property type="term" value="P:response to stress"/>
    <property type="evidence" value="ECO:0007669"/>
    <property type="project" value="UniProtKB-ARBA"/>
</dbReference>
<dbReference type="FunFam" id="3.40.50.150:FF:000235">
    <property type="entry name" value="Protein-L-isoaspartate O-methyltransferase"/>
    <property type="match status" value="1"/>
</dbReference>
<organism evidence="13 14">
    <name type="scientific">Aureobasidium namibiae CBS 147.97</name>
    <dbReference type="NCBI Taxonomy" id="1043004"/>
    <lineage>
        <taxon>Eukaryota</taxon>
        <taxon>Fungi</taxon>
        <taxon>Dikarya</taxon>
        <taxon>Ascomycota</taxon>
        <taxon>Pezizomycotina</taxon>
        <taxon>Dothideomycetes</taxon>
        <taxon>Dothideomycetidae</taxon>
        <taxon>Dothideales</taxon>
        <taxon>Saccotheciaceae</taxon>
        <taxon>Aureobasidium</taxon>
    </lineage>
</organism>
<sequence length="226" mass="24589">MAWRSHGTTNDEMVDALNANGVFESDRIKQAMKSVDRGHYAPTSPYMDHPQSIGYGVTISAPHMHAKACEAVLDLLRPGARVLDVGSGSGYLTHVFAELVKPRGTVIGVEHIQPLVDLAQKNTAKSTEGRELLFNGSITYVKADGRKGWTGKGGEGGYDVIHVGAAAVGFHQELIDQLKRPGRLFMPVGERGNQYIYVVDKKEDGSVEKTRLYGVQYVPLTDAPPE</sequence>
<dbReference type="GO" id="GO:0005829">
    <property type="term" value="C:cytosol"/>
    <property type="evidence" value="ECO:0007669"/>
    <property type="project" value="UniProtKB-SubCell"/>
</dbReference>
<proteinExistence type="inferred from homology"/>
<evidence type="ECO:0000256" key="3">
    <source>
        <dbReference type="ARBA" id="ARBA00011245"/>
    </source>
</evidence>
<name>A0A074WIA3_9PEZI</name>
<dbReference type="STRING" id="1043004.A0A074WIA3"/>
<dbReference type="InterPro" id="IPR029063">
    <property type="entry name" value="SAM-dependent_MTases_sf"/>
</dbReference>
<evidence type="ECO:0000256" key="10">
    <source>
        <dbReference type="ARBA" id="ARBA00031350"/>
    </source>
</evidence>
<evidence type="ECO:0000256" key="6">
    <source>
        <dbReference type="ARBA" id="ARBA00022603"/>
    </source>
</evidence>
<dbReference type="Pfam" id="PF01135">
    <property type="entry name" value="PCMT"/>
    <property type="match status" value="1"/>
</dbReference>
<dbReference type="NCBIfam" id="TIGR00080">
    <property type="entry name" value="pimt"/>
    <property type="match status" value="1"/>
</dbReference>
<reference evidence="13 14" key="1">
    <citation type="journal article" date="2014" name="BMC Genomics">
        <title>Genome sequencing of four Aureobasidium pullulans varieties: biotechnological potential, stress tolerance, and description of new species.</title>
        <authorList>
            <person name="Gostin Ar C."/>
            <person name="Ohm R.A."/>
            <person name="Kogej T."/>
            <person name="Sonjak S."/>
            <person name="Turk M."/>
            <person name="Zajc J."/>
            <person name="Zalar P."/>
            <person name="Grube M."/>
            <person name="Sun H."/>
            <person name="Han J."/>
            <person name="Sharma A."/>
            <person name="Chiniquy J."/>
            <person name="Ngan C.Y."/>
            <person name="Lipzen A."/>
            <person name="Barry K."/>
            <person name="Grigoriev I.V."/>
            <person name="Gunde-Cimerman N."/>
        </authorList>
    </citation>
    <scope>NUCLEOTIDE SEQUENCE [LARGE SCALE GENOMIC DNA]</scope>
    <source>
        <strain evidence="13 14">CBS 147.97</strain>
    </source>
</reference>
<evidence type="ECO:0000256" key="2">
    <source>
        <dbReference type="ARBA" id="ARBA00005369"/>
    </source>
</evidence>
<dbReference type="Proteomes" id="UP000027730">
    <property type="component" value="Unassembled WGS sequence"/>
</dbReference>
<comment type="similarity">
    <text evidence="2">Belongs to the methyltransferase superfamily. L-isoaspartyl/D-aspartyl protein methyltransferase family.</text>
</comment>
<dbReference type="HOGENOM" id="CLU_055432_0_4_1"/>
<dbReference type="Gene3D" id="3.40.50.150">
    <property type="entry name" value="Vaccinia Virus protein VP39"/>
    <property type="match status" value="1"/>
</dbReference>
<comment type="subcellular location">
    <subcellularLocation>
        <location evidence="1">Cytoplasm</location>
        <location evidence="1">Cytosol</location>
    </subcellularLocation>
</comment>
<evidence type="ECO:0000256" key="1">
    <source>
        <dbReference type="ARBA" id="ARBA00004514"/>
    </source>
</evidence>
<dbReference type="GO" id="GO:0004719">
    <property type="term" value="F:protein-L-isoaspartate (D-aspartate) O-methyltransferase activity"/>
    <property type="evidence" value="ECO:0007669"/>
    <property type="project" value="UniProtKB-EC"/>
</dbReference>
<evidence type="ECO:0000256" key="5">
    <source>
        <dbReference type="ARBA" id="ARBA00022490"/>
    </source>
</evidence>
<evidence type="ECO:0000256" key="4">
    <source>
        <dbReference type="ARBA" id="ARBA00011890"/>
    </source>
</evidence>
<evidence type="ECO:0000256" key="7">
    <source>
        <dbReference type="ARBA" id="ARBA00022679"/>
    </source>
</evidence>
<dbReference type="EMBL" id="KL584721">
    <property type="protein sequence ID" value="KEQ69542.1"/>
    <property type="molecule type" value="Genomic_DNA"/>
</dbReference>
<dbReference type="SUPFAM" id="SSF53335">
    <property type="entry name" value="S-adenosyl-L-methionine-dependent methyltransferases"/>
    <property type="match status" value="1"/>
</dbReference>
<evidence type="ECO:0000313" key="13">
    <source>
        <dbReference type="EMBL" id="KEQ69542.1"/>
    </source>
</evidence>
<dbReference type="PANTHER" id="PTHR11579:SF0">
    <property type="entry name" value="PROTEIN-L-ISOASPARTATE(D-ASPARTATE) O-METHYLTRANSFERASE"/>
    <property type="match status" value="1"/>
</dbReference>
<comment type="catalytic activity">
    <reaction evidence="11">
        <text>[protein]-L-isoaspartate + S-adenosyl-L-methionine = [protein]-L-isoaspartate alpha-methyl ester + S-adenosyl-L-homocysteine</text>
        <dbReference type="Rhea" id="RHEA:12705"/>
        <dbReference type="Rhea" id="RHEA-COMP:12143"/>
        <dbReference type="Rhea" id="RHEA-COMP:12144"/>
        <dbReference type="ChEBI" id="CHEBI:57856"/>
        <dbReference type="ChEBI" id="CHEBI:59789"/>
        <dbReference type="ChEBI" id="CHEBI:90596"/>
        <dbReference type="ChEBI" id="CHEBI:90598"/>
        <dbReference type="EC" id="2.1.1.77"/>
    </reaction>
    <physiologicalReaction direction="left-to-right" evidence="11">
        <dbReference type="Rhea" id="RHEA:12706"/>
    </physiologicalReaction>
</comment>
<keyword evidence="7 13" id="KW-0808">Transferase</keyword>
<dbReference type="EC" id="2.1.1.77" evidence="4"/>
<keyword evidence="6 13" id="KW-0489">Methyltransferase</keyword>
<protein>
    <recommendedName>
        <fullName evidence="4">protein-L-isoaspartate(D-aspartate) O-methyltransferase</fullName>
        <ecNumber evidence="4">2.1.1.77</ecNumber>
    </recommendedName>
    <alternativeName>
        <fullName evidence="10">L-isoaspartyl protein carboxyl methyltransferase</fullName>
    </alternativeName>
    <alternativeName>
        <fullName evidence="9">Protein-beta-aspartate methyltransferase</fullName>
    </alternativeName>
</protein>
<keyword evidence="8" id="KW-0949">S-adenosyl-L-methionine</keyword>
<comment type="function">
    <text evidence="12">Initiates the repair of damaged proteins by catalyzing methyl esterification of L-isoaspartyl and D-aspartyl residues produced by spontaneous isomerization and racemization of L-aspartyl and L-asparaginyl residues in aging peptides and proteins.</text>
</comment>
<keyword evidence="5" id="KW-0963">Cytoplasm</keyword>
<evidence type="ECO:0000256" key="11">
    <source>
        <dbReference type="ARBA" id="ARBA00035815"/>
    </source>
</evidence>
<evidence type="ECO:0000256" key="12">
    <source>
        <dbReference type="ARBA" id="ARBA00054057"/>
    </source>
</evidence>
<comment type="subunit">
    <text evidence="3">Monomer.</text>
</comment>
<dbReference type="RefSeq" id="XP_013423615.1">
    <property type="nucleotide sequence ID" value="XM_013568161.1"/>
</dbReference>
<evidence type="ECO:0000313" key="14">
    <source>
        <dbReference type="Proteomes" id="UP000027730"/>
    </source>
</evidence>
<accession>A0A074WIA3</accession>
<evidence type="ECO:0000256" key="9">
    <source>
        <dbReference type="ARBA" id="ARBA00031323"/>
    </source>
</evidence>
<keyword evidence="14" id="KW-1185">Reference proteome</keyword>
<dbReference type="GO" id="GO:0032259">
    <property type="term" value="P:methylation"/>
    <property type="evidence" value="ECO:0007669"/>
    <property type="project" value="UniProtKB-KW"/>
</dbReference>
<dbReference type="CDD" id="cd02440">
    <property type="entry name" value="AdoMet_MTases"/>
    <property type="match status" value="1"/>
</dbReference>
<dbReference type="GeneID" id="25412164"/>